<keyword evidence="4" id="KW-0256">Endoplasmic reticulum</keyword>
<sequence>MRTLSLRRLSSHGSRLLKRALSPEPRDYHDEGDDDRARYLRSPSSLFFSRLDAVSYTFPTRAAAELKVLHDSALGVSPTVDIVAVHGLGNGFEGWESTEDGLCWLTSLLHHDIPTARIMTFEHSPDLLTPNLAVREALYERAQSLLGALKQMYSAGGARDPANGTPPLVFLSHSLGGLIVQRALVMAKESQDPATHRVYLATRGMVYFGVPARDQLKRVLGDVSHLLHTRTSSAGPAAAARRTRARDGKDGRDGRDGKGWAVDAASLEAGLKSFDEIADRLHAMSVCFCEALPTPGLKGQMVVGIGSTTSAAERILLQRSHVDLMRFDSHEDDGYLALREWLNLMLAGAVSPPSWLAPGRASGASNSDGAAAAGTSSATSSLQTLADPLQAYDEVPFLRFDFDIRPEYPSPPPYHVRHGLLEELGARFEQLSRSSRVACVALVGYEDVGRGFIAQHFARLTSKAGDRPVFWLNGSSRETLSISYLELGRAVLDYHWAKHADTLMALGDDPAGARVRLRAALGLADLDSLLDGRAFLQLDQVAVAASIKAVINWLLREGNDRWLLVLDNVGDVSDLVEFLPLTLNGWILLVPQKRDFEIGILGMGRLEVPAWTEDEAYELLLAETGREHHPSEEQAGFDIVHSLDYRPSLICHTAAYIRERGASFHNYYSTDALATLALASLEEHPGVTRWPILSSDAGGAWWVGGPATALTRQPRLTETLKTLDLITQTSCADTPTPRHAWLALVALSSAIHRQTLFDSPTLPELHALSRPLLPHARALYPLALQLSDANFVPDKRDPKRVDWYLFGQLAATQGDSTLAIKWLEFTLHRGAARPEDERLDPVRELETVLSLAQLYRHHGDFSRYGELLRSAVITDDMRYNVPDLYFRARLARATLFAEKSILDHAAFELEDLARLYTPSYDEDYGIVSTTLHSSNGLARTATRTTAHTSSHHNRTSFRNSHRSSRISGSGNNHNHSHSISGGGNIFAQLSRPRHILALHSLAVILRMAGRLDDASAAYARLHPLYASHLGPAHPTVLDTLEEHAHALQDTLHMLDAVPVLERTLTAKTASLGPKHPSVLLAQAHLAALRQTLLNYDAADSLYRTALPAMEEHLGESHEACLGAKENLALSFWARADATDAAAEAVVAATGGVRKRGGDPAVQEMRQWAIGLMRDVLRVREDVGMGIEAEATRERLEDMMTMMML</sequence>
<dbReference type="AlphaFoldDB" id="A0A9P1M963"/>
<feature type="compositionally biased region" description="Basic and acidic residues" evidence="7">
    <location>
        <begin position="245"/>
        <end position="257"/>
    </location>
</feature>
<dbReference type="Proteomes" id="UP000838763">
    <property type="component" value="Unassembled WGS sequence"/>
</dbReference>
<keyword evidence="6" id="KW-0472">Membrane</keyword>
<name>A0A9P1M963_9PEZI</name>
<dbReference type="GO" id="GO:0016020">
    <property type="term" value="C:membrane"/>
    <property type="evidence" value="ECO:0007669"/>
    <property type="project" value="UniProtKB-SubCell"/>
</dbReference>
<dbReference type="PANTHER" id="PTHR48182">
    <property type="entry name" value="PROTEIN SERAC1"/>
    <property type="match status" value="1"/>
</dbReference>
<evidence type="ECO:0000256" key="7">
    <source>
        <dbReference type="SAM" id="MobiDB-lite"/>
    </source>
</evidence>
<evidence type="ECO:0000256" key="4">
    <source>
        <dbReference type="ARBA" id="ARBA00022824"/>
    </source>
</evidence>
<dbReference type="PANTHER" id="PTHR48182:SF2">
    <property type="entry name" value="PROTEIN SERAC1"/>
    <property type="match status" value="1"/>
</dbReference>
<dbReference type="EMBL" id="CALLCH030000006">
    <property type="protein sequence ID" value="CAI4212923.1"/>
    <property type="molecule type" value="Genomic_DNA"/>
</dbReference>
<keyword evidence="5" id="KW-0496">Mitochondrion</keyword>
<dbReference type="InterPro" id="IPR029058">
    <property type="entry name" value="AB_hydrolase_fold"/>
</dbReference>
<proteinExistence type="predicted"/>
<dbReference type="InterPro" id="IPR027417">
    <property type="entry name" value="P-loop_NTPase"/>
</dbReference>
<dbReference type="SUPFAM" id="SSF53474">
    <property type="entry name" value="alpha/beta-Hydrolases"/>
    <property type="match status" value="1"/>
</dbReference>
<dbReference type="Gene3D" id="1.25.40.10">
    <property type="entry name" value="Tetratricopeptide repeat domain"/>
    <property type="match status" value="1"/>
</dbReference>
<organism evidence="8 9">
    <name type="scientific">Parascedosporium putredinis</name>
    <dbReference type="NCBI Taxonomy" id="1442378"/>
    <lineage>
        <taxon>Eukaryota</taxon>
        <taxon>Fungi</taxon>
        <taxon>Dikarya</taxon>
        <taxon>Ascomycota</taxon>
        <taxon>Pezizomycotina</taxon>
        <taxon>Sordariomycetes</taxon>
        <taxon>Hypocreomycetidae</taxon>
        <taxon>Microascales</taxon>
        <taxon>Microascaceae</taxon>
        <taxon>Parascedosporium</taxon>
    </lineage>
</organism>
<dbReference type="SUPFAM" id="SSF52540">
    <property type="entry name" value="P-loop containing nucleoside triphosphate hydrolases"/>
    <property type="match status" value="1"/>
</dbReference>
<feature type="region of interest" description="Disordered" evidence="7">
    <location>
        <begin position="937"/>
        <end position="979"/>
    </location>
</feature>
<feature type="compositionally biased region" description="Low complexity" evidence="7">
    <location>
        <begin position="938"/>
        <end position="948"/>
    </location>
</feature>
<evidence type="ECO:0000256" key="1">
    <source>
        <dbReference type="ARBA" id="ARBA00004173"/>
    </source>
</evidence>
<dbReference type="GO" id="GO:0005739">
    <property type="term" value="C:mitochondrion"/>
    <property type="evidence" value="ECO:0007669"/>
    <property type="project" value="UniProtKB-SubCell"/>
</dbReference>
<protein>
    <recommendedName>
        <fullName evidence="10">DUF676 domain-containing protein</fullName>
    </recommendedName>
</protein>
<dbReference type="GO" id="GO:0005783">
    <property type="term" value="C:endoplasmic reticulum"/>
    <property type="evidence" value="ECO:0007669"/>
    <property type="project" value="UniProtKB-SubCell"/>
</dbReference>
<evidence type="ECO:0000256" key="6">
    <source>
        <dbReference type="ARBA" id="ARBA00023136"/>
    </source>
</evidence>
<dbReference type="Gene3D" id="3.40.50.300">
    <property type="entry name" value="P-loop containing nucleotide triphosphate hydrolases"/>
    <property type="match status" value="1"/>
</dbReference>
<reference evidence="8" key="1">
    <citation type="submission" date="2022-11" db="EMBL/GenBank/DDBJ databases">
        <authorList>
            <person name="Scott C."/>
            <person name="Bruce N."/>
        </authorList>
    </citation>
    <scope>NUCLEOTIDE SEQUENCE</scope>
</reference>
<feature type="compositionally biased region" description="Basic residues" evidence="7">
    <location>
        <begin position="949"/>
        <end position="964"/>
    </location>
</feature>
<comment type="caution">
    <text evidence="8">The sequence shown here is derived from an EMBL/GenBank/DDBJ whole genome shotgun (WGS) entry which is preliminary data.</text>
</comment>
<dbReference type="InterPro" id="IPR052374">
    <property type="entry name" value="SERAC1"/>
</dbReference>
<evidence type="ECO:0000256" key="5">
    <source>
        <dbReference type="ARBA" id="ARBA00023128"/>
    </source>
</evidence>
<evidence type="ECO:0000256" key="3">
    <source>
        <dbReference type="ARBA" id="ARBA00004370"/>
    </source>
</evidence>
<evidence type="ECO:0008006" key="10">
    <source>
        <dbReference type="Google" id="ProtNLM"/>
    </source>
</evidence>
<gene>
    <name evidence="8" type="ORF">PPNO1_LOCUS2673</name>
</gene>
<feature type="region of interest" description="Disordered" evidence="7">
    <location>
        <begin position="231"/>
        <end position="257"/>
    </location>
</feature>
<feature type="compositionally biased region" description="Low complexity" evidence="7">
    <location>
        <begin position="965"/>
        <end position="979"/>
    </location>
</feature>
<dbReference type="SUPFAM" id="SSF48452">
    <property type="entry name" value="TPR-like"/>
    <property type="match status" value="1"/>
</dbReference>
<dbReference type="OrthoDB" id="626167at2759"/>
<evidence type="ECO:0000256" key="2">
    <source>
        <dbReference type="ARBA" id="ARBA00004240"/>
    </source>
</evidence>
<keyword evidence="9" id="KW-1185">Reference proteome</keyword>
<dbReference type="InterPro" id="IPR011990">
    <property type="entry name" value="TPR-like_helical_dom_sf"/>
</dbReference>
<evidence type="ECO:0000313" key="9">
    <source>
        <dbReference type="Proteomes" id="UP000838763"/>
    </source>
</evidence>
<evidence type="ECO:0000313" key="8">
    <source>
        <dbReference type="EMBL" id="CAI4212923.1"/>
    </source>
</evidence>
<comment type="subcellular location">
    <subcellularLocation>
        <location evidence="2">Endoplasmic reticulum</location>
    </subcellularLocation>
    <subcellularLocation>
        <location evidence="3">Membrane</location>
    </subcellularLocation>
    <subcellularLocation>
        <location evidence="1">Mitochondrion</location>
    </subcellularLocation>
</comment>
<accession>A0A9P1M963</accession>